<keyword evidence="3" id="KW-0808">Transferase</keyword>
<gene>
    <name evidence="11" type="ORF">E3D37_45035</name>
</gene>
<proteinExistence type="inferred from homology"/>
<dbReference type="AlphaFoldDB" id="A0AAX2RA99"/>
<dbReference type="GO" id="GO:0015667">
    <property type="term" value="F:site-specific DNA-methyltransferase (cytosine-N4-specific) activity"/>
    <property type="evidence" value="ECO:0007669"/>
    <property type="project" value="UniProtKB-EC"/>
</dbReference>
<name>A0AAX2RA99_BURCE</name>
<keyword evidence="2 11" id="KW-0489">Methyltransferase</keyword>
<dbReference type="GO" id="GO:0008170">
    <property type="term" value="F:N-methyltransferase activity"/>
    <property type="evidence" value="ECO:0007669"/>
    <property type="project" value="InterPro"/>
</dbReference>
<evidence type="ECO:0000256" key="3">
    <source>
        <dbReference type="ARBA" id="ARBA00022679"/>
    </source>
</evidence>
<sequence>MSTPRQLDLFDHVAAAFAQPESGRLSMQELYRIAAGRAGISMQEMNARVPVGEKQTQHSILQRQARWHCQSLRVQGLLERVTDERGVWQLTEAGKQKLRKARSGVSVLAFDTKLGIAIWGDAHRVFSSWNEPIFLCLTSPPYPLRHHRAYGGPNEDEYTDFITRHIEPIVKNLVPGGNVVINVSPDIYEKGSPSQSLYVERLTLALNDRLGLRLMNRIIWSSNKPPGPVRYASLERMQLNSGYEFMLWFTNDPNRCIADNRRVLEPHTDQHKRFVAAGGVKKAQANSDGAHRQTVGAYSKPTEGKIMRNVIYVPNSCASQRAYKKRARELGLAAHGAPMPLNLARKVVRFMTEVKQLVVDPFSGSTTTGLAAELEGRRWATTELAYDYVRGGAERFRDCEDLEIRACQIFSVPRP</sequence>
<evidence type="ECO:0000259" key="10">
    <source>
        <dbReference type="Pfam" id="PF14338"/>
    </source>
</evidence>
<evidence type="ECO:0000256" key="1">
    <source>
        <dbReference type="ARBA" id="ARBA00010203"/>
    </source>
</evidence>
<dbReference type="InterPro" id="IPR002941">
    <property type="entry name" value="DNA_methylase_N4/N6"/>
</dbReference>
<dbReference type="InterPro" id="IPR025745">
    <property type="entry name" value="Mrr-like_N_dom"/>
</dbReference>
<evidence type="ECO:0000256" key="2">
    <source>
        <dbReference type="ARBA" id="ARBA00022603"/>
    </source>
</evidence>
<feature type="domain" description="DNA methylase N-4/N-6" evidence="9">
    <location>
        <begin position="135"/>
        <end position="390"/>
    </location>
</feature>
<dbReference type="Gene3D" id="3.40.50.150">
    <property type="entry name" value="Vaccinia Virus protein VP39"/>
    <property type="match status" value="1"/>
</dbReference>
<feature type="domain" description="Restriction system protein Mrr-like N-terminal" evidence="10">
    <location>
        <begin position="25"/>
        <end position="99"/>
    </location>
</feature>
<evidence type="ECO:0000256" key="5">
    <source>
        <dbReference type="ARBA" id="ARBA00022747"/>
    </source>
</evidence>
<dbReference type="EC" id="2.1.1.-" evidence="8"/>
<reference evidence="11 12" key="1">
    <citation type="submission" date="2019-03" db="EMBL/GenBank/DDBJ databases">
        <title>Burkholderia cepacia outbreak.</title>
        <authorList>
            <person name="Farzana R."/>
            <person name="Walsh T.R."/>
        </authorList>
    </citation>
    <scope>NUCLEOTIDE SEQUENCE [LARGE SCALE GENOMIC DNA]</scope>
    <source>
        <strain evidence="12">d13</strain>
    </source>
</reference>
<evidence type="ECO:0000256" key="6">
    <source>
        <dbReference type="ARBA" id="ARBA00023125"/>
    </source>
</evidence>
<dbReference type="PROSITE" id="PS00093">
    <property type="entry name" value="N4_MTASE"/>
    <property type="match status" value="1"/>
</dbReference>
<evidence type="ECO:0000313" key="12">
    <source>
        <dbReference type="Proteomes" id="UP000298234"/>
    </source>
</evidence>
<evidence type="ECO:0000256" key="7">
    <source>
        <dbReference type="ARBA" id="ARBA00049120"/>
    </source>
</evidence>
<evidence type="ECO:0000256" key="8">
    <source>
        <dbReference type="RuleBase" id="RU362026"/>
    </source>
</evidence>
<dbReference type="SUPFAM" id="SSF53335">
    <property type="entry name" value="S-adenosyl-L-methionine-dependent methyltransferases"/>
    <property type="match status" value="1"/>
</dbReference>
<dbReference type="InterPro" id="IPR029063">
    <property type="entry name" value="SAM-dependent_MTases_sf"/>
</dbReference>
<keyword evidence="6" id="KW-0238">DNA-binding</keyword>
<keyword evidence="5" id="KW-0680">Restriction system</keyword>
<dbReference type="GO" id="GO:0009307">
    <property type="term" value="P:DNA restriction-modification system"/>
    <property type="evidence" value="ECO:0007669"/>
    <property type="project" value="UniProtKB-KW"/>
</dbReference>
<evidence type="ECO:0000256" key="4">
    <source>
        <dbReference type="ARBA" id="ARBA00022691"/>
    </source>
</evidence>
<comment type="catalytic activity">
    <reaction evidence="7">
        <text>a 2'-deoxycytidine in DNA + S-adenosyl-L-methionine = an N(4)-methyl-2'-deoxycytidine in DNA + S-adenosyl-L-homocysteine + H(+)</text>
        <dbReference type="Rhea" id="RHEA:16857"/>
        <dbReference type="Rhea" id="RHEA-COMP:11369"/>
        <dbReference type="Rhea" id="RHEA-COMP:13674"/>
        <dbReference type="ChEBI" id="CHEBI:15378"/>
        <dbReference type="ChEBI" id="CHEBI:57856"/>
        <dbReference type="ChEBI" id="CHEBI:59789"/>
        <dbReference type="ChEBI" id="CHEBI:85452"/>
        <dbReference type="ChEBI" id="CHEBI:137933"/>
        <dbReference type="EC" id="2.1.1.113"/>
    </reaction>
</comment>
<dbReference type="Proteomes" id="UP000298234">
    <property type="component" value="Unassembled WGS sequence"/>
</dbReference>
<comment type="caution">
    <text evidence="11">The sequence shown here is derived from an EMBL/GenBank/DDBJ whole genome shotgun (WGS) entry which is preliminary data.</text>
</comment>
<organism evidence="11 12">
    <name type="scientific">Burkholderia cepacia</name>
    <name type="common">Pseudomonas cepacia</name>
    <dbReference type="NCBI Taxonomy" id="292"/>
    <lineage>
        <taxon>Bacteria</taxon>
        <taxon>Pseudomonadati</taxon>
        <taxon>Pseudomonadota</taxon>
        <taxon>Betaproteobacteria</taxon>
        <taxon>Burkholderiales</taxon>
        <taxon>Burkholderiaceae</taxon>
        <taxon>Burkholderia</taxon>
        <taxon>Burkholderia cepacia complex</taxon>
    </lineage>
</organism>
<dbReference type="GO" id="GO:0003677">
    <property type="term" value="F:DNA binding"/>
    <property type="evidence" value="ECO:0007669"/>
    <property type="project" value="UniProtKB-KW"/>
</dbReference>
<dbReference type="GO" id="GO:0032259">
    <property type="term" value="P:methylation"/>
    <property type="evidence" value="ECO:0007669"/>
    <property type="project" value="UniProtKB-KW"/>
</dbReference>
<dbReference type="Pfam" id="PF14338">
    <property type="entry name" value="Mrr_N"/>
    <property type="match status" value="1"/>
</dbReference>
<comment type="similarity">
    <text evidence="1">Belongs to the N(4)/N(6)-methyltransferase family. N(4) subfamily.</text>
</comment>
<dbReference type="Pfam" id="PF01555">
    <property type="entry name" value="N6_N4_Mtase"/>
    <property type="match status" value="1"/>
</dbReference>
<dbReference type="EMBL" id="SNSQ01000123">
    <property type="protein sequence ID" value="TEU31430.1"/>
    <property type="molecule type" value="Genomic_DNA"/>
</dbReference>
<protein>
    <recommendedName>
        <fullName evidence="8">Methyltransferase</fullName>
        <ecNumber evidence="8">2.1.1.-</ecNumber>
    </recommendedName>
</protein>
<evidence type="ECO:0000259" key="9">
    <source>
        <dbReference type="Pfam" id="PF01555"/>
    </source>
</evidence>
<dbReference type="RefSeq" id="WP_134257957.1">
    <property type="nucleotide sequence ID" value="NZ_SNSG01000129.1"/>
</dbReference>
<dbReference type="InterPro" id="IPR017985">
    <property type="entry name" value="MeTrfase_CN4_CS"/>
</dbReference>
<evidence type="ECO:0000313" key="11">
    <source>
        <dbReference type="EMBL" id="TEU31430.1"/>
    </source>
</evidence>
<accession>A0AAX2RA99</accession>
<keyword evidence="4" id="KW-0949">S-adenosyl-L-methionine</keyword>
<dbReference type="InterPro" id="IPR001091">
    <property type="entry name" value="RM_Methyltransferase"/>
</dbReference>
<dbReference type="PRINTS" id="PR00508">
    <property type="entry name" value="S21N4MTFRASE"/>
</dbReference>